<dbReference type="Gene3D" id="3.40.50.11440">
    <property type="match status" value="1"/>
</dbReference>
<reference evidence="3" key="1">
    <citation type="submission" date="2020-10" db="EMBL/GenBank/DDBJ databases">
        <authorList>
            <person name="Gilroy R."/>
        </authorList>
    </citation>
    <scope>NUCLEOTIDE SEQUENCE</scope>
    <source>
        <strain evidence="3">ChiSjej6B24-2974</strain>
    </source>
</reference>
<dbReference type="Gene3D" id="3.90.226.30">
    <property type="match status" value="1"/>
</dbReference>
<feature type="domain" description="Lactate racemase C-terminal" evidence="2">
    <location>
        <begin position="287"/>
        <end position="422"/>
    </location>
</feature>
<evidence type="ECO:0000313" key="4">
    <source>
        <dbReference type="Proteomes" id="UP000824260"/>
    </source>
</evidence>
<gene>
    <name evidence="3" type="primary">larA</name>
    <name evidence="3" type="ORF">IAA52_01215</name>
</gene>
<organism evidence="3 4">
    <name type="scientific">Candidatus Pullichristensenella stercorigallinarum</name>
    <dbReference type="NCBI Taxonomy" id="2840909"/>
    <lineage>
        <taxon>Bacteria</taxon>
        <taxon>Bacillati</taxon>
        <taxon>Bacillota</taxon>
        <taxon>Clostridia</taxon>
        <taxon>Candidatus Pullichristensenella</taxon>
    </lineage>
</organism>
<dbReference type="NCBIfam" id="NF033504">
    <property type="entry name" value="Ni_dep_LarA"/>
    <property type="match status" value="1"/>
</dbReference>
<dbReference type="AlphaFoldDB" id="A0A9D0ZK34"/>
<proteinExistence type="predicted"/>
<evidence type="ECO:0000259" key="2">
    <source>
        <dbReference type="Pfam" id="PF21113"/>
    </source>
</evidence>
<comment type="caution">
    <text evidence="3">The sequence shown here is derived from an EMBL/GenBank/DDBJ whole genome shotgun (WGS) entry which is preliminary data.</text>
</comment>
<feature type="domain" description="LarA-like N-terminal" evidence="1">
    <location>
        <begin position="15"/>
        <end position="214"/>
    </location>
</feature>
<evidence type="ECO:0000313" key="3">
    <source>
        <dbReference type="EMBL" id="HIQ81701.1"/>
    </source>
</evidence>
<dbReference type="GO" id="GO:0050043">
    <property type="term" value="F:lactate racemase activity"/>
    <property type="evidence" value="ECO:0007669"/>
    <property type="project" value="InterPro"/>
</dbReference>
<dbReference type="InterPro" id="IPR048068">
    <property type="entry name" value="LarA-like"/>
</dbReference>
<dbReference type="Proteomes" id="UP000824260">
    <property type="component" value="Unassembled WGS sequence"/>
</dbReference>
<dbReference type="InterPro" id="IPR043166">
    <property type="entry name" value="LarA-like_C"/>
</dbReference>
<reference evidence="3" key="2">
    <citation type="journal article" date="2021" name="PeerJ">
        <title>Extensive microbial diversity within the chicken gut microbiome revealed by metagenomics and culture.</title>
        <authorList>
            <person name="Gilroy R."/>
            <person name="Ravi A."/>
            <person name="Getino M."/>
            <person name="Pursley I."/>
            <person name="Horton D.L."/>
            <person name="Alikhan N.F."/>
            <person name="Baker D."/>
            <person name="Gharbi K."/>
            <person name="Hall N."/>
            <person name="Watson M."/>
            <person name="Adriaenssens E.M."/>
            <person name="Foster-Nyarko E."/>
            <person name="Jarju S."/>
            <person name="Secka A."/>
            <person name="Antonio M."/>
            <person name="Oren A."/>
            <person name="Chaudhuri R.R."/>
            <person name="La Ragione R."/>
            <person name="Hildebrand F."/>
            <person name="Pallen M.J."/>
        </authorList>
    </citation>
    <scope>NUCLEOTIDE SEQUENCE</scope>
    <source>
        <strain evidence="3">ChiSjej6B24-2974</strain>
    </source>
</reference>
<dbReference type="InterPro" id="IPR047926">
    <property type="entry name" value="Ni_dep_LarA"/>
</dbReference>
<dbReference type="InterPro" id="IPR048520">
    <property type="entry name" value="LarA_C"/>
</dbReference>
<accession>A0A9D0ZK34</accession>
<dbReference type="Pfam" id="PF21113">
    <property type="entry name" value="LarA_C"/>
    <property type="match status" value="1"/>
</dbReference>
<dbReference type="PANTHER" id="PTHR33171:SF17">
    <property type="entry name" value="LARA-LIKE N-TERMINAL DOMAIN-CONTAINING PROTEIN"/>
    <property type="match status" value="1"/>
</dbReference>
<dbReference type="InterPro" id="IPR018657">
    <property type="entry name" value="LarA-like_N"/>
</dbReference>
<dbReference type="EMBL" id="DVFZ01000013">
    <property type="protein sequence ID" value="HIQ81701.1"/>
    <property type="molecule type" value="Genomic_DNA"/>
</dbReference>
<evidence type="ECO:0000259" key="1">
    <source>
        <dbReference type="Pfam" id="PF09861"/>
    </source>
</evidence>
<dbReference type="Pfam" id="PF09861">
    <property type="entry name" value="Lar_N"/>
    <property type="match status" value="1"/>
</dbReference>
<sequence>MTGCCSAERRCTLRYGKGEVELDLSQAASVSWLYGNEMPSISDLSEAFRRAVEEDCEGAPLRARLSTGDKITIILSDITRFWMRQDKICELLVKYLEAVCGVADKNIAVLIALGTHRPMTEKELETLASPYVYARCQVLNHDCDASNLVDVGITRYGNRVEVNPLVVGRKVIVVSGTVHHLMAGYGGGRKSILPGICSRATIRRNHCMALDPQEARSSEHVGSGKLTDNPIHEDMDDAAALVAPAFGVSIVVNAGAGHSGIFCGDFQTAWMRSCAFCQKYYGKEIAKETDVVIASCGGFPKDLNLYQGVKSLLNGVNALKRGGTFVFLCECPEGGGAPDFFDWTKPLSQGRLDPALREAFTIAGYIFYASCESIRKAGRFMMLSKIDPALVRDMGIESFQNVEDIQKNLQLAGKSVTVIPYGGYVLPQNSATYAKLNGEF</sequence>
<dbReference type="PANTHER" id="PTHR33171">
    <property type="entry name" value="LAR_N DOMAIN-CONTAINING PROTEIN"/>
    <property type="match status" value="1"/>
</dbReference>
<name>A0A9D0ZK34_9FIRM</name>
<protein>
    <submittedName>
        <fullName evidence="3">Nickel-dependent lactate racemase</fullName>
    </submittedName>
</protein>